<evidence type="ECO:0000256" key="2">
    <source>
        <dbReference type="ARBA" id="ARBA00023125"/>
    </source>
</evidence>
<evidence type="ECO:0000256" key="1">
    <source>
        <dbReference type="ARBA" id="ARBA00023015"/>
    </source>
</evidence>
<dbReference type="PROSITE" id="PS01124">
    <property type="entry name" value="HTH_ARAC_FAMILY_2"/>
    <property type="match status" value="1"/>
</dbReference>
<dbReference type="AlphaFoldDB" id="A0A517SAB7"/>
<gene>
    <name evidence="5" type="ORF">Pan44_10950</name>
</gene>
<organism evidence="5 6">
    <name type="scientific">Caulifigura coniformis</name>
    <dbReference type="NCBI Taxonomy" id="2527983"/>
    <lineage>
        <taxon>Bacteria</taxon>
        <taxon>Pseudomonadati</taxon>
        <taxon>Planctomycetota</taxon>
        <taxon>Planctomycetia</taxon>
        <taxon>Planctomycetales</taxon>
        <taxon>Planctomycetaceae</taxon>
        <taxon>Caulifigura</taxon>
    </lineage>
</organism>
<dbReference type="PANTHER" id="PTHR46796">
    <property type="entry name" value="HTH-TYPE TRANSCRIPTIONAL ACTIVATOR RHAS-RELATED"/>
    <property type="match status" value="1"/>
</dbReference>
<dbReference type="RefSeq" id="WP_145027989.1">
    <property type="nucleotide sequence ID" value="NZ_CP036271.1"/>
</dbReference>
<keyword evidence="3" id="KW-0804">Transcription</keyword>
<feature type="domain" description="HTH araC/xylS-type" evidence="4">
    <location>
        <begin position="202"/>
        <end position="304"/>
    </location>
</feature>
<dbReference type="SMART" id="SM00342">
    <property type="entry name" value="HTH_ARAC"/>
    <property type="match status" value="1"/>
</dbReference>
<dbReference type="InterPro" id="IPR018060">
    <property type="entry name" value="HTH_AraC"/>
</dbReference>
<dbReference type="Gene3D" id="1.10.10.60">
    <property type="entry name" value="Homeodomain-like"/>
    <property type="match status" value="1"/>
</dbReference>
<evidence type="ECO:0000256" key="3">
    <source>
        <dbReference type="ARBA" id="ARBA00023163"/>
    </source>
</evidence>
<keyword evidence="2" id="KW-0238">DNA-binding</keyword>
<dbReference type="Pfam" id="PF12833">
    <property type="entry name" value="HTH_18"/>
    <property type="match status" value="1"/>
</dbReference>
<keyword evidence="1" id="KW-0805">Transcription regulation</keyword>
<accession>A0A517SAB7</accession>
<evidence type="ECO:0000259" key="4">
    <source>
        <dbReference type="PROSITE" id="PS01124"/>
    </source>
</evidence>
<proteinExistence type="predicted"/>
<dbReference type="GO" id="GO:0043565">
    <property type="term" value="F:sequence-specific DNA binding"/>
    <property type="evidence" value="ECO:0007669"/>
    <property type="project" value="InterPro"/>
</dbReference>
<reference evidence="5 6" key="1">
    <citation type="submission" date="2019-02" db="EMBL/GenBank/DDBJ databases">
        <title>Deep-cultivation of Planctomycetes and their phenomic and genomic characterization uncovers novel biology.</title>
        <authorList>
            <person name="Wiegand S."/>
            <person name="Jogler M."/>
            <person name="Boedeker C."/>
            <person name="Pinto D."/>
            <person name="Vollmers J."/>
            <person name="Rivas-Marin E."/>
            <person name="Kohn T."/>
            <person name="Peeters S.H."/>
            <person name="Heuer A."/>
            <person name="Rast P."/>
            <person name="Oberbeckmann S."/>
            <person name="Bunk B."/>
            <person name="Jeske O."/>
            <person name="Meyerdierks A."/>
            <person name="Storesund J.E."/>
            <person name="Kallscheuer N."/>
            <person name="Luecker S."/>
            <person name="Lage O.M."/>
            <person name="Pohl T."/>
            <person name="Merkel B.J."/>
            <person name="Hornburger P."/>
            <person name="Mueller R.-W."/>
            <person name="Bruemmer F."/>
            <person name="Labrenz M."/>
            <person name="Spormann A.M."/>
            <person name="Op den Camp H."/>
            <person name="Overmann J."/>
            <person name="Amann R."/>
            <person name="Jetten M.S.M."/>
            <person name="Mascher T."/>
            <person name="Medema M.H."/>
            <person name="Devos D.P."/>
            <person name="Kaster A.-K."/>
            <person name="Ovreas L."/>
            <person name="Rohde M."/>
            <person name="Galperin M.Y."/>
            <person name="Jogler C."/>
        </authorList>
    </citation>
    <scope>NUCLEOTIDE SEQUENCE [LARGE SCALE GENOMIC DNA]</scope>
    <source>
        <strain evidence="5 6">Pan44</strain>
    </source>
</reference>
<dbReference type="OrthoDB" id="6003540at2"/>
<dbReference type="Proteomes" id="UP000315700">
    <property type="component" value="Chromosome"/>
</dbReference>
<sequence>MQRVFADFEAFEEAVQHAEIRMTLLRRPRPRWVVGGLNVGSMHLQWGATGGRMVTEGAVVPGGYAIYMPLNRFATNKVNGQQLDAGSLMIAGSGSEFCIAGDDAYDWCSVFIPGRFAAGEDTSNSEPLRRGCRVVHVGRDPLRRIRRMVRSLMRLDAMLIGSIRQAACRVAQDAFRNLARNAIRAAGQSPGLVRGRPLADRQDVLEHAREHGCECSFAVPEMAASAHVSERTLRRAFQDWFGISPARYSRLRKFHHAREALRVADPSESSVTEVLAECGIFEFGRFAGEYRRLFGELPSQTHLRLYD</sequence>
<evidence type="ECO:0000313" key="5">
    <source>
        <dbReference type="EMBL" id="QDT53080.1"/>
    </source>
</evidence>
<evidence type="ECO:0000313" key="6">
    <source>
        <dbReference type="Proteomes" id="UP000315700"/>
    </source>
</evidence>
<name>A0A517SAB7_9PLAN</name>
<dbReference type="EMBL" id="CP036271">
    <property type="protein sequence ID" value="QDT53080.1"/>
    <property type="molecule type" value="Genomic_DNA"/>
</dbReference>
<protein>
    <submittedName>
        <fullName evidence="5">Transcriptional regulator EutR</fullName>
    </submittedName>
</protein>
<dbReference type="InterPro" id="IPR050204">
    <property type="entry name" value="AraC_XylS_family_regulators"/>
</dbReference>
<keyword evidence="6" id="KW-1185">Reference proteome</keyword>
<dbReference type="InParanoid" id="A0A517SAB7"/>
<dbReference type="GO" id="GO:0003700">
    <property type="term" value="F:DNA-binding transcription factor activity"/>
    <property type="evidence" value="ECO:0007669"/>
    <property type="project" value="InterPro"/>
</dbReference>
<dbReference type="KEGG" id="ccos:Pan44_10950"/>